<reference evidence="2" key="1">
    <citation type="submission" date="2020-06" db="EMBL/GenBank/DDBJ databases">
        <title>Draft genome of Bugula neritina, a colonial animal packing powerful symbionts and potential medicines.</title>
        <authorList>
            <person name="Rayko M."/>
        </authorList>
    </citation>
    <scope>NUCLEOTIDE SEQUENCE [LARGE SCALE GENOMIC DNA]</scope>
    <source>
        <strain evidence="2">Kwan_BN1</strain>
    </source>
</reference>
<name>A0A7J7KM87_BUGNE</name>
<dbReference type="PANTHER" id="PTHR10151">
    <property type="entry name" value="ECTONUCLEOTIDE PYROPHOSPHATASE/PHOSPHODIESTERASE"/>
    <property type="match status" value="1"/>
</dbReference>
<dbReference type="PANTHER" id="PTHR10151:SF120">
    <property type="entry name" value="BIS(5'-ADENOSYL)-TRIPHOSPHATASE"/>
    <property type="match status" value="1"/>
</dbReference>
<feature type="transmembrane region" description="Helical" evidence="1">
    <location>
        <begin position="21"/>
        <end position="43"/>
    </location>
</feature>
<dbReference type="CDD" id="cd16018">
    <property type="entry name" value="Enpp"/>
    <property type="match status" value="1"/>
</dbReference>
<dbReference type="InterPro" id="IPR002591">
    <property type="entry name" value="Phosphodiest/P_Trfase"/>
</dbReference>
<dbReference type="SUPFAM" id="SSF53649">
    <property type="entry name" value="Alkaline phosphatase-like"/>
    <property type="match status" value="1"/>
</dbReference>
<evidence type="ECO:0000313" key="2">
    <source>
        <dbReference type="EMBL" id="KAF6039266.1"/>
    </source>
</evidence>
<sequence>MSYKTPTSQPDFQKTICLGMNMAAFLLKLVLTTFLILNITNIIDGRSRNSKSKIRKGKNLLVISLDGFRYDFLDIAGTTTLNTLASRGVRAKSLTSSYVTKTFPNHYSIATGLYEESHGIVTNTMWDPLWEELFFSCTDPECGKWYGGEPIWNSNELANQRAPGSSRQRRGSGVVYWPGASAEINNMNITFSEKYVDPYSNDSSYLNLRQRFDKAISWFTDEETPVNLAMVYYEFPDKLGHIYGPESAEVNNSVRQIDTDFRYLLDRLHQKDLYDTTNMLIVSDHGFADINGQVYLDDCIKNISEYIVINNSPIVGIWPTNEGSDLEYLIRTLEECGDYVVHRNPSPQLQQYHYSSNRRIAPILLSTPFSPEGSSAKLIITSQAANWTNKGSHGWNNSWDRMHALFIAHGPAFHTGMIHPSFVNVNIYPLMCALLSISCPPSNGSIDAVKDMLRFELPADEGAVFCTKVWGYYILIVCAVVVAAILNYCLYHSFKSHTSDRLKGENSKNTKYDTEHHVKYDTEHHVKYDTEHHVKYDEKHKVYL</sequence>
<evidence type="ECO:0000313" key="3">
    <source>
        <dbReference type="Proteomes" id="UP000593567"/>
    </source>
</evidence>
<keyword evidence="1" id="KW-0472">Membrane</keyword>
<dbReference type="AlphaFoldDB" id="A0A7J7KM87"/>
<comment type="caution">
    <text evidence="2">The sequence shown here is derived from an EMBL/GenBank/DDBJ whole genome shotgun (WGS) entry which is preliminary data.</text>
</comment>
<protein>
    <submittedName>
        <fullName evidence="2">ENPP4</fullName>
    </submittedName>
</protein>
<dbReference type="Proteomes" id="UP000593567">
    <property type="component" value="Unassembled WGS sequence"/>
</dbReference>
<keyword evidence="1" id="KW-1133">Transmembrane helix</keyword>
<dbReference type="EMBL" id="VXIV02000287">
    <property type="protein sequence ID" value="KAF6039266.1"/>
    <property type="molecule type" value="Genomic_DNA"/>
</dbReference>
<dbReference type="InterPro" id="IPR017850">
    <property type="entry name" value="Alkaline_phosphatase_core_sf"/>
</dbReference>
<organism evidence="2 3">
    <name type="scientific">Bugula neritina</name>
    <name type="common">Brown bryozoan</name>
    <name type="synonym">Sertularia neritina</name>
    <dbReference type="NCBI Taxonomy" id="10212"/>
    <lineage>
        <taxon>Eukaryota</taxon>
        <taxon>Metazoa</taxon>
        <taxon>Spiralia</taxon>
        <taxon>Lophotrochozoa</taxon>
        <taxon>Bryozoa</taxon>
        <taxon>Gymnolaemata</taxon>
        <taxon>Cheilostomatida</taxon>
        <taxon>Flustrina</taxon>
        <taxon>Buguloidea</taxon>
        <taxon>Bugulidae</taxon>
        <taxon>Bugula</taxon>
    </lineage>
</organism>
<evidence type="ECO:0000256" key="1">
    <source>
        <dbReference type="SAM" id="Phobius"/>
    </source>
</evidence>
<proteinExistence type="predicted"/>
<accession>A0A7J7KM87</accession>
<dbReference type="Pfam" id="PF01663">
    <property type="entry name" value="Phosphodiest"/>
    <property type="match status" value="1"/>
</dbReference>
<dbReference type="GO" id="GO:0016787">
    <property type="term" value="F:hydrolase activity"/>
    <property type="evidence" value="ECO:0007669"/>
    <property type="project" value="UniProtKB-ARBA"/>
</dbReference>
<keyword evidence="3" id="KW-1185">Reference proteome</keyword>
<gene>
    <name evidence="2" type="ORF">EB796_002419</name>
</gene>
<keyword evidence="1" id="KW-0812">Transmembrane</keyword>
<dbReference type="Gene3D" id="3.40.720.10">
    <property type="entry name" value="Alkaline Phosphatase, subunit A"/>
    <property type="match status" value="1"/>
</dbReference>
<feature type="transmembrane region" description="Helical" evidence="1">
    <location>
        <begin position="470"/>
        <end position="491"/>
    </location>
</feature>
<dbReference type="Gene3D" id="3.30.1360.180">
    <property type="match status" value="1"/>
</dbReference>
<dbReference type="OrthoDB" id="415411at2759"/>